<protein>
    <recommendedName>
        <fullName evidence="5">DUF58 domain-containing protein</fullName>
    </recommendedName>
</protein>
<evidence type="ECO:0000313" key="4">
    <source>
        <dbReference type="Proteomes" id="UP000193925"/>
    </source>
</evidence>
<gene>
    <name evidence="3" type="ORF">AFERRI_10962</name>
    <name evidence="2" type="ORF">AFERRI_240091</name>
</gene>
<dbReference type="Proteomes" id="UP000193925">
    <property type="component" value="Chromosome AFERRI"/>
</dbReference>
<dbReference type="RefSeq" id="WP_035191657.1">
    <property type="nucleotide sequence ID" value="NZ_CCCS020000017.1"/>
</dbReference>
<accession>A0A060UKP2</accession>
<keyword evidence="1" id="KW-1133">Transmembrane helix</keyword>
<dbReference type="PANTHER" id="PTHR34351:SF1">
    <property type="entry name" value="SLR1927 PROTEIN"/>
    <property type="match status" value="1"/>
</dbReference>
<sequence>MSRQRREVRLSRPGKVFVGLTLALGFAAVNTGNNVLFLLVSMMLAIMVLSGFVAVGNLWRVRAAVLPGQIFTAGESGDLLLRIHNSRPWPLWLLELRLGDVRRTLTRVGARQEALVALTWRPPLRGQPPLPALQMGSAFPFAFVWRGMHLAVEPVDQPWVAPAAGGQFLPPADLGYQEMEGGQPGGSGDLLWVRERRHGEGLGTVLWRRVDWSLGVQGELRLPTLEREQAGQRQMLLDWESAALQRWPVEQRLQMLRAALDTVLEQGWAWQLRMPAGMVTGCGRSGLEHAWLLLAQQPPLPIPREANQRAPLPWGLRTAGQWLRRFPHPGGGG</sequence>
<keyword evidence="1" id="KW-0472">Membrane</keyword>
<name>A0A060UKP2_9PROT</name>
<reference evidence="3 4" key="3">
    <citation type="submission" date="2017-03" db="EMBL/GenBank/DDBJ databases">
        <authorList>
            <person name="Regsiter A."/>
            <person name="William W."/>
        </authorList>
    </citation>
    <scope>NUCLEOTIDE SEQUENCE [LARGE SCALE GENOMIC DNA]</scope>
    <source>
        <strain evidence="3">PRJEB5721</strain>
    </source>
</reference>
<evidence type="ECO:0008006" key="5">
    <source>
        <dbReference type="Google" id="ProtNLM"/>
    </source>
</evidence>
<evidence type="ECO:0000256" key="1">
    <source>
        <dbReference type="SAM" id="Phobius"/>
    </source>
</evidence>
<keyword evidence="4" id="KW-1185">Reference proteome</keyword>
<keyword evidence="1" id="KW-0812">Transmembrane</keyword>
<dbReference type="PANTHER" id="PTHR34351">
    <property type="entry name" value="SLR1927 PROTEIN-RELATED"/>
    <property type="match status" value="1"/>
</dbReference>
<evidence type="ECO:0000313" key="3">
    <source>
        <dbReference type="EMBL" id="SMH64928.1"/>
    </source>
</evidence>
<reference evidence="2" key="1">
    <citation type="submission" date="2014-03" db="EMBL/GenBank/DDBJ databases">
        <authorList>
            <person name="Genoscope - CEA"/>
        </authorList>
    </citation>
    <scope>NUCLEOTIDE SEQUENCE [LARGE SCALE GENOMIC DNA]</scope>
    <source>
        <strain evidence="2">CF27</strain>
    </source>
</reference>
<reference evidence="2" key="2">
    <citation type="submission" date="2014-07" db="EMBL/GenBank/DDBJ databases">
        <title>Initial genome analysis of the psychrotolerant acidophile Acidithiobacillus ferrivorans CF27: insights into iron and sulfur oxidation pathways and into biofilm formation.</title>
        <authorList>
            <person name="Talla E."/>
            <person name="Hedrich S."/>
            <person name="Mangenot S."/>
            <person name="Ji B."/>
            <person name="Johnson D.B."/>
            <person name="Barbe V."/>
            <person name="Bonnefoy V."/>
        </authorList>
    </citation>
    <scope>NUCLEOTIDE SEQUENCE [LARGE SCALE GENOMIC DNA]</scope>
    <source>
        <strain evidence="2">CF27</strain>
    </source>
</reference>
<feature type="transmembrane region" description="Helical" evidence="1">
    <location>
        <begin position="35"/>
        <end position="59"/>
    </location>
</feature>
<dbReference type="EMBL" id="CCCS020000017">
    <property type="protein sequence ID" value="CDQ09257.1"/>
    <property type="molecule type" value="Genomic_DNA"/>
</dbReference>
<organism evidence="2">
    <name type="scientific">Acidithiobacillus ferrivorans</name>
    <dbReference type="NCBI Taxonomy" id="160808"/>
    <lineage>
        <taxon>Bacteria</taxon>
        <taxon>Pseudomonadati</taxon>
        <taxon>Pseudomonadota</taxon>
        <taxon>Acidithiobacillia</taxon>
        <taxon>Acidithiobacillales</taxon>
        <taxon>Acidithiobacillaceae</taxon>
        <taxon>Acidithiobacillus</taxon>
    </lineage>
</organism>
<feature type="transmembrane region" description="Helical" evidence="1">
    <location>
        <begin position="12"/>
        <end position="29"/>
    </location>
</feature>
<evidence type="ECO:0000313" key="2">
    <source>
        <dbReference type="EMBL" id="CDQ09257.1"/>
    </source>
</evidence>
<proteinExistence type="predicted"/>
<dbReference type="EMBL" id="LT841305">
    <property type="protein sequence ID" value="SMH64928.1"/>
    <property type="molecule type" value="Genomic_DNA"/>
</dbReference>
<dbReference type="AlphaFoldDB" id="A0A060UKP2"/>